<dbReference type="InterPro" id="IPR025238">
    <property type="entry name" value="DUF4184"/>
</dbReference>
<dbReference type="RefSeq" id="WP_007131388.1">
    <property type="nucleotide sequence ID" value="NZ_CP139098.1"/>
</dbReference>
<dbReference type="Pfam" id="PF13803">
    <property type="entry name" value="DUF4184"/>
    <property type="match status" value="1"/>
</dbReference>
<comment type="caution">
    <text evidence="2">The sequence shown here is derived from an EMBL/GenBank/DDBJ whole genome shotgun (WGS) entry which is preliminary data.</text>
</comment>
<name>A0ABS4FI19_9BACL</name>
<dbReference type="EMBL" id="JAGGKI010000018">
    <property type="protein sequence ID" value="MBP1895901.1"/>
    <property type="molecule type" value="Genomic_DNA"/>
</dbReference>
<feature type="transmembrane region" description="Helical" evidence="1">
    <location>
        <begin position="100"/>
        <end position="118"/>
    </location>
</feature>
<keyword evidence="1" id="KW-1133">Transmembrane helix</keyword>
<dbReference type="GeneID" id="95406890"/>
<evidence type="ECO:0008006" key="4">
    <source>
        <dbReference type="Google" id="ProtNLM"/>
    </source>
</evidence>
<sequence>MPFTFAHPVITLPWWKRKDLPVSALIIGCMAPDFEYFVRFRAAGEWSHDGWGILFFNLPVIAILFIIFEQVVRPVVNAYLPKWFPYRWSNASRMPDSFRGWKFVFLLGIAGVGSHLLWDQFTHQGAWVVNRISLLTKVIRLGAMEIPAYKLAQHGSTLAGLLLTLGWVHNNLYKSPKERKPLRPILPFWCVGAGLFILLFAVSSIAFIKESGGVAALLRLVVPAISCLLLSLLIVCLLFRRNVSRQQNR</sequence>
<feature type="transmembrane region" description="Helical" evidence="1">
    <location>
        <begin position="220"/>
        <end position="239"/>
    </location>
</feature>
<proteinExistence type="predicted"/>
<keyword evidence="1" id="KW-0812">Transmembrane</keyword>
<evidence type="ECO:0000256" key="1">
    <source>
        <dbReference type="SAM" id="Phobius"/>
    </source>
</evidence>
<evidence type="ECO:0000313" key="2">
    <source>
        <dbReference type="EMBL" id="MBP1895901.1"/>
    </source>
</evidence>
<gene>
    <name evidence="2" type="ORF">J2Z18_005011</name>
</gene>
<feature type="transmembrane region" description="Helical" evidence="1">
    <location>
        <begin position="155"/>
        <end position="173"/>
    </location>
</feature>
<keyword evidence="3" id="KW-1185">Reference proteome</keyword>
<keyword evidence="1" id="KW-0472">Membrane</keyword>
<reference evidence="2 3" key="1">
    <citation type="submission" date="2021-03" db="EMBL/GenBank/DDBJ databases">
        <title>Genomic Encyclopedia of Type Strains, Phase IV (KMG-IV): sequencing the most valuable type-strain genomes for metagenomic binning, comparative biology and taxonomic classification.</title>
        <authorList>
            <person name="Goeker M."/>
        </authorList>
    </citation>
    <scope>NUCLEOTIDE SEQUENCE [LARGE SCALE GENOMIC DNA]</scope>
    <source>
        <strain evidence="2 3">DSM 15596</strain>
    </source>
</reference>
<feature type="transmembrane region" description="Helical" evidence="1">
    <location>
        <begin position="185"/>
        <end position="208"/>
    </location>
</feature>
<feature type="transmembrane region" description="Helical" evidence="1">
    <location>
        <begin position="50"/>
        <end position="68"/>
    </location>
</feature>
<accession>A0ABS4FI19</accession>
<organism evidence="2 3">
    <name type="scientific">Paenibacillus lactis</name>
    <dbReference type="NCBI Taxonomy" id="228574"/>
    <lineage>
        <taxon>Bacteria</taxon>
        <taxon>Bacillati</taxon>
        <taxon>Bacillota</taxon>
        <taxon>Bacilli</taxon>
        <taxon>Bacillales</taxon>
        <taxon>Paenibacillaceae</taxon>
        <taxon>Paenibacillus</taxon>
    </lineage>
</organism>
<dbReference type="Proteomes" id="UP000706926">
    <property type="component" value="Unassembled WGS sequence"/>
</dbReference>
<evidence type="ECO:0000313" key="3">
    <source>
        <dbReference type="Proteomes" id="UP000706926"/>
    </source>
</evidence>
<protein>
    <recommendedName>
        <fullName evidence="4">DUF4184 family protein</fullName>
    </recommendedName>
</protein>